<protein>
    <recommendedName>
        <fullName evidence="5">5'-3' exoribonuclease 1</fullName>
        <ecNumber evidence="5">3.1.13.-</ecNumber>
    </recommendedName>
</protein>
<reference evidence="12 13" key="1">
    <citation type="submission" date="2023-08" db="EMBL/GenBank/DDBJ databases">
        <title>Annotated Genome Sequence of Vanrija albida AlHP1.</title>
        <authorList>
            <person name="Herzog R."/>
        </authorList>
    </citation>
    <scope>NUCLEOTIDE SEQUENCE [LARGE SCALE GENOMIC DNA]</scope>
    <source>
        <strain evidence="12 13">AlHP1</strain>
    </source>
</reference>
<dbReference type="PANTHER" id="PTHR12341:SF7">
    <property type="entry name" value="5'-3' EXORIBONUCLEASE 1"/>
    <property type="match status" value="1"/>
</dbReference>
<sequence>MGVPKFFRWISERYPLTSQLITPNSIPTFDNLYLDMNGIIHNCSHPPSSEDDPHFRITEEQMILAIFSYIDFLFTKIKPQKVFFMAIDGVAPRAKMNQQRSRRFRTARDAREKREEAERKGEKLPEEKAFDSNCITPGTPFMARLSDHLKYYVRKRISEDAEWRNVEVILSGHDVPGEGEHKIQEFIRLSKAQPDYNPNTRHCLYGLDADLIMLGLLSHDPHFCLLREEVTFGRKVKKNQTLANANMYLLHLSLLREYLDLEFSPVANQIPFEYDLERIIDDFILMSIFVGNDFLPHLPGLHINEGALELIWKIYKEILPTAGGYLNEHGTISLPRLQMMLDKLAQFERDNFEDEFAESHWYKGKQEKEIAALEKARKKGKLIITKDQQKYLNQIKAFVSEHQSKPSPSQRLTIVNQLPPRDRRFVQDLADSLHLRCTWDEEDDIGQPLIVISFDVDESSPASKNGDAEEEDEDWESEEDPESAIAIKRIFDKYSKAKVVDNELEDFEESFEEKISQKMAEWKRHYYKEKLHIDWDKPEEMHPLIFCYVEGLQWVLNYYYKGVPSWGWFYYFHYAPKISDITGIVNFNFKFDVGKPFLPFQQLMGVLPADSQEHVPPAYRDLMYEETSPIIDFYPKDFDLDMNGKKADWEAVVKIPFINEERLLKTMASREHRLTPEERRRNTSGELATQFVYDNSEETQFPSSLPGFFPDLVACHCRAAPYNLPTLKDGIDLVLGLMDGVHLGASALAGFPSIATLPNQGSLGYHHVNVFQQESKNQSMVITITGKHDKSNTAEVAKRLLGQRIYHSWPYLQEGIVSAVSDDMFKYELQRAGPKTKIVSVGHDASATIKWKKESDRIEHHYSKRYAVIIGNVDVVIHVRPLKGLKRLDTGALVKDYEPAEKEIGQALQMTVTQVAFEDERYFEKDAPPLAQEFPTGEKVIFLGDMAYGIAGQVSNTTDSTLDISLAFFPTEAVENREFLRIVFARPSSHYYPSHVLAKRLGISGLALSRITSTLMVQLGHGNQKTNIGLSLKFESKGLKVLGYSRKADRGWEFSEKTYQLLAQYKAAFPEAFRHLDQRGGDIVTSAELVPNAENPDQVIRDMHKWLKTNGVSDLDPVSLFAEQLEKDTVMAIEQLADHFRAQKSADKIKRAAVKGLPRQAVLKPSHSLYRLQGQKFSLGDRVVMVQDSAAGGVPLAMKGVVVGIGQRDIDVVWDVPFMGGETLGGRCSDYRGSTVPFTSCLNLTRPQFTVTSQTAPKAVGQAEPFKPQLGPRPVIAPNNYKPATAANRPTGILQNPNRSQHAVPTGNLQYGNAAKGVRQQPGGPPVPVSHQTRLQGALLGGGQHQQPGTRQFPAQRPHIKPVSPTSLIASLPQLSPTSANRPLPTNGAPAPAPAHANGGNAPHRGGHGHRGGGGRGGGAGRGGPGRGRGGGRGGRGGRGAARGGAAGGGEGAPAAPVAAPSS</sequence>
<dbReference type="InterPro" id="IPR047007">
    <property type="entry name" value="XRN1_D1_sf"/>
</dbReference>
<evidence type="ECO:0000313" key="13">
    <source>
        <dbReference type="Proteomes" id="UP001565368"/>
    </source>
</evidence>
<feature type="compositionally biased region" description="Acidic residues" evidence="6">
    <location>
        <begin position="468"/>
        <end position="481"/>
    </location>
</feature>
<dbReference type="EC" id="3.1.13.-" evidence="5"/>
<dbReference type="RefSeq" id="XP_069206268.1">
    <property type="nucleotide sequence ID" value="XM_069356427.1"/>
</dbReference>
<dbReference type="EMBL" id="JBBXJM010000006">
    <property type="protein sequence ID" value="KAL1406324.1"/>
    <property type="molecule type" value="Genomic_DNA"/>
</dbReference>
<dbReference type="Gene3D" id="2.30.30.750">
    <property type="match status" value="1"/>
</dbReference>
<feature type="domain" description="5'-3' exoribonuclease 1 D1" evidence="10">
    <location>
        <begin position="736"/>
        <end position="925"/>
    </location>
</feature>
<evidence type="ECO:0000256" key="5">
    <source>
        <dbReference type="PIRNR" id="PIRNR006743"/>
    </source>
</evidence>
<feature type="compositionally biased region" description="Low complexity" evidence="6">
    <location>
        <begin position="1387"/>
        <end position="1404"/>
    </location>
</feature>
<feature type="compositionally biased region" description="Polar residues" evidence="6">
    <location>
        <begin position="1364"/>
        <end position="1381"/>
    </location>
</feature>
<evidence type="ECO:0000256" key="2">
    <source>
        <dbReference type="ARBA" id="ARBA00022801"/>
    </source>
</evidence>
<feature type="domain" description="Exoribonuclease Xrn1 D2/D3" evidence="11">
    <location>
        <begin position="929"/>
        <end position="1152"/>
    </location>
</feature>
<keyword evidence="13" id="KW-1185">Reference proteome</keyword>
<dbReference type="InterPro" id="IPR027073">
    <property type="entry name" value="5_3_exoribonuclease"/>
</dbReference>
<keyword evidence="1 5" id="KW-0540">Nuclease</keyword>
<evidence type="ECO:0000259" key="11">
    <source>
        <dbReference type="Pfam" id="PF18334"/>
    </source>
</evidence>
<dbReference type="CDD" id="cd09897">
    <property type="entry name" value="H3TH_FEN1-XPG-like"/>
    <property type="match status" value="1"/>
</dbReference>
<dbReference type="InterPro" id="IPR041385">
    <property type="entry name" value="SH3_12"/>
</dbReference>
<accession>A0ABR3PV71</accession>
<dbReference type="Pfam" id="PF18332">
    <property type="entry name" value="XRN1_D1"/>
    <property type="match status" value="1"/>
</dbReference>
<organism evidence="12 13">
    <name type="scientific">Vanrija albida</name>
    <dbReference type="NCBI Taxonomy" id="181172"/>
    <lineage>
        <taxon>Eukaryota</taxon>
        <taxon>Fungi</taxon>
        <taxon>Dikarya</taxon>
        <taxon>Basidiomycota</taxon>
        <taxon>Agaricomycotina</taxon>
        <taxon>Tremellomycetes</taxon>
        <taxon>Trichosporonales</taxon>
        <taxon>Trichosporonaceae</taxon>
        <taxon>Vanrija</taxon>
    </lineage>
</organism>
<feature type="domain" description="Xrn1 N-terminal" evidence="7">
    <location>
        <begin position="1"/>
        <end position="229"/>
    </location>
</feature>
<gene>
    <name evidence="12" type="primary">exo2</name>
    <name evidence="12" type="ORF">Q8F55_008023</name>
</gene>
<dbReference type="Gene3D" id="1.25.40.1050">
    <property type="match status" value="1"/>
</dbReference>
<dbReference type="PANTHER" id="PTHR12341">
    <property type="entry name" value="5'-&gt;3' EXORIBONUCLEASE"/>
    <property type="match status" value="1"/>
</dbReference>
<evidence type="ECO:0000259" key="9">
    <source>
        <dbReference type="Pfam" id="PF18129"/>
    </source>
</evidence>
<dbReference type="InterPro" id="IPR014722">
    <property type="entry name" value="Rib_uL2_dom2"/>
</dbReference>
<evidence type="ECO:0000259" key="10">
    <source>
        <dbReference type="Pfam" id="PF18332"/>
    </source>
</evidence>
<keyword evidence="5" id="KW-0963">Cytoplasm</keyword>
<keyword evidence="5" id="KW-0694">RNA-binding</keyword>
<dbReference type="Pfam" id="PF17846">
    <property type="entry name" value="XRN_M"/>
    <property type="match status" value="1"/>
</dbReference>
<dbReference type="CDD" id="cd18673">
    <property type="entry name" value="PIN_XRN1-2-like"/>
    <property type="match status" value="1"/>
</dbReference>
<evidence type="ECO:0000313" key="12">
    <source>
        <dbReference type="EMBL" id="KAL1406324.1"/>
    </source>
</evidence>
<dbReference type="InterPro" id="IPR041106">
    <property type="entry name" value="XRN1_D2_D3"/>
</dbReference>
<dbReference type="Pfam" id="PF18129">
    <property type="entry name" value="SH3_12"/>
    <property type="match status" value="1"/>
</dbReference>
<comment type="subcellular location">
    <subcellularLocation>
        <location evidence="5">Cytoplasm</location>
    </subcellularLocation>
</comment>
<evidence type="ECO:0000259" key="8">
    <source>
        <dbReference type="Pfam" id="PF17846"/>
    </source>
</evidence>
<keyword evidence="2 5" id="KW-0378">Hydrolase</keyword>
<dbReference type="PIRSF" id="PIRSF006743">
    <property type="entry name" value="Exonuclease_Xnr1"/>
    <property type="match status" value="1"/>
</dbReference>
<name>A0ABR3PV71_9TREE</name>
<evidence type="ECO:0000259" key="7">
    <source>
        <dbReference type="Pfam" id="PF03159"/>
    </source>
</evidence>
<feature type="region of interest" description="Disordered" evidence="6">
    <location>
        <begin position="458"/>
        <end position="481"/>
    </location>
</feature>
<dbReference type="GeneID" id="95989066"/>
<keyword evidence="5" id="KW-0866">Nonsense-mediated mRNA decay</keyword>
<proteinExistence type="inferred from homology"/>
<dbReference type="Proteomes" id="UP001565368">
    <property type="component" value="Unassembled WGS sequence"/>
</dbReference>
<dbReference type="InterPro" id="IPR041412">
    <property type="entry name" value="Xrn1_helical"/>
</dbReference>
<evidence type="ECO:0000256" key="4">
    <source>
        <dbReference type="ARBA" id="ARBA00038299"/>
    </source>
</evidence>
<feature type="region of interest" description="Disordered" evidence="6">
    <location>
        <begin position="1340"/>
        <end position="1463"/>
    </location>
</feature>
<dbReference type="InterPro" id="IPR047008">
    <property type="entry name" value="XRN1_SH3_sf"/>
</dbReference>
<dbReference type="InterPro" id="IPR016494">
    <property type="entry name" value="5_3_exoribonuclease_1"/>
</dbReference>
<comment type="function">
    <text evidence="5">Multifunctional protein that exhibits several independent functions at different levels of the cellular processes. 5'-3' exonuclease component of the nonsense-mediated mRNA decay (NMD) which is a highly conserved mRNA degradation pathway, an RNA surveillance system whose role is to identify and rid cells of mRNA with premature termination codons and thus prevents accumulation of potentially harmful truncated proteins.</text>
</comment>
<feature type="compositionally biased region" description="Gly residues" evidence="6">
    <location>
        <begin position="1414"/>
        <end position="1452"/>
    </location>
</feature>
<evidence type="ECO:0000256" key="6">
    <source>
        <dbReference type="SAM" id="MobiDB-lite"/>
    </source>
</evidence>
<dbReference type="InterPro" id="IPR040992">
    <property type="entry name" value="XRN1_D1"/>
</dbReference>
<keyword evidence="3 5" id="KW-0269">Exonuclease</keyword>
<evidence type="ECO:0000256" key="3">
    <source>
        <dbReference type="ARBA" id="ARBA00022839"/>
    </source>
</evidence>
<dbReference type="InterPro" id="IPR004859">
    <property type="entry name" value="Xrn1_N"/>
</dbReference>
<feature type="domain" description="Xrn1 helical" evidence="8">
    <location>
        <begin position="274"/>
        <end position="686"/>
    </location>
</feature>
<dbReference type="GO" id="GO:0004527">
    <property type="term" value="F:exonuclease activity"/>
    <property type="evidence" value="ECO:0007669"/>
    <property type="project" value="UniProtKB-KW"/>
</dbReference>
<dbReference type="Pfam" id="PF03159">
    <property type="entry name" value="XRN_N"/>
    <property type="match status" value="1"/>
</dbReference>
<comment type="similarity">
    <text evidence="4 5">Belongs to the 5'-3' exonuclease family.</text>
</comment>
<comment type="caution">
    <text evidence="12">The sequence shown here is derived from an EMBL/GenBank/DDBJ whole genome shotgun (WGS) entry which is preliminary data.</text>
</comment>
<feature type="region of interest" description="Disordered" evidence="6">
    <location>
        <begin position="1253"/>
        <end position="1309"/>
    </location>
</feature>
<dbReference type="Gene3D" id="2.170.260.40">
    <property type="match status" value="1"/>
</dbReference>
<feature type="compositionally biased region" description="Basic and acidic residues" evidence="6">
    <location>
        <begin position="106"/>
        <end position="125"/>
    </location>
</feature>
<feature type="domain" description="5'-3' exoribonuclease 1 SH3-like" evidence="9">
    <location>
        <begin position="1175"/>
        <end position="1243"/>
    </location>
</feature>
<evidence type="ECO:0000256" key="1">
    <source>
        <dbReference type="ARBA" id="ARBA00022722"/>
    </source>
</evidence>
<dbReference type="Gene3D" id="2.30.30.30">
    <property type="match status" value="1"/>
</dbReference>
<dbReference type="Pfam" id="PF18334">
    <property type="entry name" value="XRN1_D2_D3"/>
    <property type="match status" value="1"/>
</dbReference>
<feature type="compositionally biased region" description="Polar residues" evidence="6">
    <location>
        <begin position="1293"/>
        <end position="1309"/>
    </location>
</feature>
<dbReference type="Gene3D" id="3.40.50.12390">
    <property type="match status" value="2"/>
</dbReference>
<feature type="region of interest" description="Disordered" evidence="6">
    <location>
        <begin position="98"/>
        <end position="125"/>
    </location>
</feature>